<organism evidence="1 2">
    <name type="scientific">Thiobacillus denitrificans</name>
    <dbReference type="NCBI Taxonomy" id="36861"/>
    <lineage>
        <taxon>Bacteria</taxon>
        <taxon>Pseudomonadati</taxon>
        <taxon>Pseudomonadota</taxon>
        <taxon>Betaproteobacteria</taxon>
        <taxon>Nitrosomonadales</taxon>
        <taxon>Thiobacillaceae</taxon>
        <taxon>Thiobacillus</taxon>
    </lineage>
</organism>
<keyword evidence="2" id="KW-1185">Reference proteome</keyword>
<name>A0A106BR37_THIDE</name>
<comment type="caution">
    <text evidence="1">The sequence shown here is derived from an EMBL/GenBank/DDBJ whole genome shotgun (WGS) entry which is preliminary data.</text>
</comment>
<dbReference type="Proteomes" id="UP000064243">
    <property type="component" value="Unassembled WGS sequence"/>
</dbReference>
<protein>
    <submittedName>
        <fullName evidence="1">Uncharacterized protein</fullName>
    </submittedName>
</protein>
<dbReference type="EMBL" id="LDUG01000018">
    <property type="protein sequence ID" value="KVW96965.1"/>
    <property type="molecule type" value="Genomic_DNA"/>
</dbReference>
<evidence type="ECO:0000313" key="2">
    <source>
        <dbReference type="Proteomes" id="UP000064243"/>
    </source>
</evidence>
<proteinExistence type="predicted"/>
<reference evidence="1 2" key="1">
    <citation type="journal article" date="2015" name="Appl. Environ. Microbiol.">
        <title>Aerobic and Anaerobic Thiosulfate Oxidation by a Cold-Adapted, Subglacial Chemoautotroph.</title>
        <authorList>
            <person name="Harrold Z.R."/>
            <person name="Skidmore M.L."/>
            <person name="Hamilton T.L."/>
            <person name="Desch L."/>
            <person name="Amada K."/>
            <person name="van Gelder W."/>
            <person name="Glover K."/>
            <person name="Roden E.E."/>
            <person name="Boyd E.S."/>
        </authorList>
    </citation>
    <scope>NUCLEOTIDE SEQUENCE [LARGE SCALE GENOMIC DNA]</scope>
    <source>
        <strain evidence="1 2">RG</strain>
    </source>
</reference>
<accession>A0A106BR37</accession>
<dbReference type="AlphaFoldDB" id="A0A106BR37"/>
<dbReference type="PATRIC" id="fig|36861.3.peg.659"/>
<evidence type="ECO:0000313" key="1">
    <source>
        <dbReference type="EMBL" id="KVW96965.1"/>
    </source>
</evidence>
<gene>
    <name evidence="1" type="ORF">ABW22_05975</name>
</gene>
<sequence>MIILLFNLFTQTRAGSDKPPAKVRISVSFRECRQGVIGMSLLASLLKGKHASVRQRTLNLGKLAPWPAAALITSLLRGGGC</sequence>